<comment type="similarity">
    <text evidence="1">Belongs to the universal stress protein A family.</text>
</comment>
<dbReference type="InterPro" id="IPR014729">
    <property type="entry name" value="Rossmann-like_a/b/a_fold"/>
</dbReference>
<dbReference type="InterPro" id="IPR006016">
    <property type="entry name" value="UspA"/>
</dbReference>
<evidence type="ECO:0000313" key="4">
    <source>
        <dbReference type="Proteomes" id="UP000419138"/>
    </source>
</evidence>
<dbReference type="PANTHER" id="PTHR46268">
    <property type="entry name" value="STRESS RESPONSE PROTEIN NHAX"/>
    <property type="match status" value="1"/>
</dbReference>
<dbReference type="SUPFAM" id="SSF52402">
    <property type="entry name" value="Adenine nucleotide alpha hydrolases-like"/>
    <property type="match status" value="2"/>
</dbReference>
<dbReference type="EMBL" id="VCLA01000145">
    <property type="protein sequence ID" value="MQT02033.1"/>
    <property type="molecule type" value="Genomic_DNA"/>
</dbReference>
<evidence type="ECO:0000313" key="3">
    <source>
        <dbReference type="EMBL" id="MQT02033.1"/>
    </source>
</evidence>
<dbReference type="Gene3D" id="3.40.50.620">
    <property type="entry name" value="HUPs"/>
    <property type="match status" value="2"/>
</dbReference>
<dbReference type="OrthoDB" id="4867015at2"/>
<dbReference type="PRINTS" id="PR01438">
    <property type="entry name" value="UNVRSLSTRESS"/>
</dbReference>
<dbReference type="AlphaFoldDB" id="A0A646KIJ5"/>
<accession>A0A646KIJ5</accession>
<organism evidence="3 4">
    <name type="scientific">Streptomyces jumonjinensis</name>
    <dbReference type="NCBI Taxonomy" id="1945"/>
    <lineage>
        <taxon>Bacteria</taxon>
        <taxon>Bacillati</taxon>
        <taxon>Actinomycetota</taxon>
        <taxon>Actinomycetes</taxon>
        <taxon>Kitasatosporales</taxon>
        <taxon>Streptomycetaceae</taxon>
        <taxon>Streptomyces</taxon>
    </lineage>
</organism>
<dbReference type="Pfam" id="PF00582">
    <property type="entry name" value="Usp"/>
    <property type="match status" value="2"/>
</dbReference>
<evidence type="ECO:0000259" key="2">
    <source>
        <dbReference type="Pfam" id="PF00582"/>
    </source>
</evidence>
<feature type="domain" description="UspA" evidence="2">
    <location>
        <begin position="153"/>
        <end position="288"/>
    </location>
</feature>
<reference evidence="3 4" key="1">
    <citation type="submission" date="2019-05" db="EMBL/GenBank/DDBJ databases">
        <title>Comparative genomics and metabolomics analyses of clavulanic acid producing Streptomyces species provides insight into specialized metabolism and evolution of beta-lactam biosynthetic gene clusters.</title>
        <authorList>
            <person name="Moore M.A."/>
            <person name="Cruz-Morales P."/>
            <person name="Barona Gomez F."/>
            <person name="Kapil T."/>
        </authorList>
    </citation>
    <scope>NUCLEOTIDE SEQUENCE [LARGE SCALE GENOMIC DNA]</scope>
    <source>
        <strain evidence="3 4">NRRL 5741</strain>
    </source>
</reference>
<comment type="caution">
    <text evidence="3">The sequence shown here is derived from an EMBL/GenBank/DDBJ whole genome shotgun (WGS) entry which is preliminary data.</text>
</comment>
<gene>
    <name evidence="3" type="ORF">FF041_18015</name>
</gene>
<dbReference type="PANTHER" id="PTHR46268:SF6">
    <property type="entry name" value="UNIVERSAL STRESS PROTEIN UP12"/>
    <property type="match status" value="1"/>
</dbReference>
<dbReference type="RefSeq" id="WP_153523723.1">
    <property type="nucleotide sequence ID" value="NZ_JBEPDZ010000007.1"/>
</dbReference>
<proteinExistence type="inferred from homology"/>
<name>A0A646KIJ5_STRJU</name>
<sequence>MEPVITVGLDGTPESVAAAGWAAREAALRGATLRLLHAWVLLSLESAQSPSEEDQNYWARQIVDGARAAIGQRFPDLPIVEDLVRADPRDALRAAADASGMLVLGSRDMAPLTSYFLGDVGLQVLARSPVPTVLVRARENSADTTDTGDEGDVVVGLSLHGPCDALVAFAFESAAKRDVALRAVHGIRVPVPAYTRTDVDSYISVSLLEGARRNLSEALRPWRSEYPRVRVEEVVRTESPARAVVRGASGAGLLVVGRRQEPLPLRPRIGPVLQAAVHHAPCPVAVVPHE</sequence>
<dbReference type="InterPro" id="IPR006015">
    <property type="entry name" value="Universal_stress_UspA"/>
</dbReference>
<protein>
    <submittedName>
        <fullName evidence="3">Universal stress protein</fullName>
    </submittedName>
</protein>
<evidence type="ECO:0000256" key="1">
    <source>
        <dbReference type="ARBA" id="ARBA00008791"/>
    </source>
</evidence>
<keyword evidence="4" id="KW-1185">Reference proteome</keyword>
<feature type="domain" description="UspA" evidence="2">
    <location>
        <begin position="5"/>
        <end position="136"/>
    </location>
</feature>
<dbReference type="Proteomes" id="UP000419138">
    <property type="component" value="Unassembled WGS sequence"/>
</dbReference>